<evidence type="ECO:0000313" key="2">
    <source>
        <dbReference type="Proteomes" id="UP000002408"/>
    </source>
</evidence>
<dbReference type="AlphaFoldDB" id="A7I818"/>
<dbReference type="Proteomes" id="UP000002408">
    <property type="component" value="Chromosome"/>
</dbReference>
<accession>A7I818</accession>
<dbReference type="EMBL" id="CP000780">
    <property type="protein sequence ID" value="ABS55879.1"/>
    <property type="molecule type" value="Genomic_DNA"/>
</dbReference>
<evidence type="ECO:0000313" key="1">
    <source>
        <dbReference type="EMBL" id="ABS55879.1"/>
    </source>
</evidence>
<sequence length="300" mass="33185">MENFVITVAYIDGNSAMREYGSHYLGYYAGYLVEAFDSLKYGSDWFVFHTYDAIVLQETGDPDLIPGLLSMLPYGDTTPVIVLRKSSFSHKHPDMLPFIASHEPVFALPSRDDPHNLFFELHLMIELAVCRTKLQRGMQSLDSLLKRSGLSAGGTINERIGDIVGACGRCLSAVFAAYHRAPEKVLCPAAEWHAGECNLRYAPADYAVLPILSRRIRRGMISSGWTCLEDGRIAWAGNDGTLSVFLYPVLGEDDQKGTLSIVYPSADTPAIHELLMVETCADLISWHERLAVHPAGEMNA</sequence>
<proteinExistence type="predicted"/>
<keyword evidence="2" id="KW-1185">Reference proteome</keyword>
<gene>
    <name evidence="1" type="ordered locus">Mboo_1361</name>
</gene>
<dbReference type="eggNOG" id="arCOG02385">
    <property type="taxonomic scope" value="Archaea"/>
</dbReference>
<dbReference type="KEGG" id="mbn:Mboo_1361"/>
<protein>
    <submittedName>
        <fullName evidence="1">Uncharacterized protein</fullName>
    </submittedName>
</protein>
<dbReference type="STRING" id="456442.Mboo_1361"/>
<dbReference type="HOGENOM" id="CLU_926249_0_0_2"/>
<name>A7I818_METB6</name>
<reference evidence="2" key="1">
    <citation type="journal article" date="2015" name="Microbiology">
        <title>Genome of Methanoregula boonei 6A8 reveals adaptations to oligotrophic peatland environments.</title>
        <authorList>
            <person name="Braeuer S."/>
            <person name="Cadillo-Quiroz H."/>
            <person name="Kyrpides N."/>
            <person name="Woyke T."/>
            <person name="Goodwin L."/>
            <person name="Detter C."/>
            <person name="Podell S."/>
            <person name="Yavitt J.B."/>
            <person name="Zinder S.H."/>
        </authorList>
    </citation>
    <scope>NUCLEOTIDE SEQUENCE [LARGE SCALE GENOMIC DNA]</scope>
    <source>
        <strain evidence="2">DSM 21154 / JCM 14090 / 6A8</strain>
    </source>
</reference>
<organism evidence="1 2">
    <name type="scientific">Methanoregula boonei (strain DSM 21154 / JCM 14090 / 6A8)</name>
    <dbReference type="NCBI Taxonomy" id="456442"/>
    <lineage>
        <taxon>Archaea</taxon>
        <taxon>Methanobacteriati</taxon>
        <taxon>Methanobacteriota</taxon>
        <taxon>Stenosarchaea group</taxon>
        <taxon>Methanomicrobia</taxon>
        <taxon>Methanomicrobiales</taxon>
        <taxon>Methanoregulaceae</taxon>
        <taxon>Methanoregula</taxon>
    </lineage>
</organism>